<evidence type="ECO:0000256" key="3">
    <source>
        <dbReference type="ARBA" id="ARBA00022618"/>
    </source>
</evidence>
<dbReference type="Pfam" id="PF02899">
    <property type="entry name" value="Phage_int_SAM_1"/>
    <property type="match status" value="1"/>
</dbReference>
<dbReference type="PANTHER" id="PTHR30349:SF77">
    <property type="entry name" value="TYROSINE RECOMBINASE XERC"/>
    <property type="match status" value="1"/>
</dbReference>
<dbReference type="GO" id="GO:0007059">
    <property type="term" value="P:chromosome segregation"/>
    <property type="evidence" value="ECO:0007669"/>
    <property type="project" value="UniProtKB-UniRule"/>
</dbReference>
<dbReference type="RefSeq" id="WP_312644711.1">
    <property type="nucleotide sequence ID" value="NZ_CP116967.1"/>
</dbReference>
<dbReference type="GO" id="GO:0051301">
    <property type="term" value="P:cell division"/>
    <property type="evidence" value="ECO:0007669"/>
    <property type="project" value="UniProtKB-KW"/>
</dbReference>
<evidence type="ECO:0000256" key="2">
    <source>
        <dbReference type="ARBA" id="ARBA00022490"/>
    </source>
</evidence>
<dbReference type="EMBL" id="CP116967">
    <property type="protein sequence ID" value="WNM58628.1"/>
    <property type="molecule type" value="Genomic_DNA"/>
</dbReference>
<feature type="active site" evidence="9">
    <location>
        <position position="249"/>
    </location>
</feature>
<evidence type="ECO:0000256" key="5">
    <source>
        <dbReference type="ARBA" id="ARBA00022908"/>
    </source>
</evidence>
<organism evidence="13 14">
    <name type="scientific">Candidatus Nitrospira allomarina</name>
    <dbReference type="NCBI Taxonomy" id="3020900"/>
    <lineage>
        <taxon>Bacteria</taxon>
        <taxon>Pseudomonadati</taxon>
        <taxon>Nitrospirota</taxon>
        <taxon>Nitrospiria</taxon>
        <taxon>Nitrospirales</taxon>
        <taxon>Nitrospiraceae</taxon>
        <taxon>Nitrospira</taxon>
    </lineage>
</organism>
<keyword evidence="8 9" id="KW-0131">Cell cycle</keyword>
<keyword evidence="3 9" id="KW-0132">Cell division</keyword>
<feature type="domain" description="Core-binding (CB)" evidence="12">
    <location>
        <begin position="1"/>
        <end position="80"/>
    </location>
</feature>
<evidence type="ECO:0000256" key="4">
    <source>
        <dbReference type="ARBA" id="ARBA00022829"/>
    </source>
</evidence>
<dbReference type="GO" id="GO:0006313">
    <property type="term" value="P:DNA transposition"/>
    <property type="evidence" value="ECO:0007669"/>
    <property type="project" value="UniProtKB-UniRule"/>
</dbReference>
<accession>A0AA96GBA2</accession>
<dbReference type="PANTHER" id="PTHR30349">
    <property type="entry name" value="PHAGE INTEGRASE-RELATED"/>
    <property type="match status" value="1"/>
</dbReference>
<feature type="domain" description="Tyr recombinase" evidence="11">
    <location>
        <begin position="101"/>
        <end position="294"/>
    </location>
</feature>
<dbReference type="InterPro" id="IPR010998">
    <property type="entry name" value="Integrase_recombinase_N"/>
</dbReference>
<dbReference type="Pfam" id="PF00589">
    <property type="entry name" value="Phage_integrase"/>
    <property type="match status" value="1"/>
</dbReference>
<dbReference type="InterPro" id="IPR023009">
    <property type="entry name" value="Tyrosine_recombinase_XerC/XerD"/>
</dbReference>
<comment type="function">
    <text evidence="9">Site-specific tyrosine recombinase, which acts by catalyzing the cutting and rejoining of the recombining DNA molecules. The XerC-XerD complex is essential to convert dimers of the bacterial chromosome into monomers to permit their segregation at cell division. It also contributes to the segregational stability of plasmids.</text>
</comment>
<sequence length="315" mass="35239">MYLQLERGVSPETRRSYQSDLKQFMSHIRNTLSGNDLSEPGVIDSLHIRSYLKSLSDQGLKKTSLARKLACLKSFFRFLVEDGRISRNPASTVRSPRQGTRLPTVLTKDEANTLLDSSASQQWIELRNHAILETLYASGARVSELVGLNWADVDLESRSIRLRGKGKKERIVPIGTVAADAILEYQRHPPHKNKIVQTGTSAPWASYTGSQPLFLNARGGRLTARSVERMMKQETEHRFTKTVTPHTLRHSFATHLLDEGADLRAIQELLGHASLATTQKYTHVATDQLMAVYDRAHPRSGSSHSIPPEGDPLKQ</sequence>
<feature type="active site" description="O-(3'-phospho-DNA)-tyrosine intermediate" evidence="9">
    <location>
        <position position="281"/>
    </location>
</feature>
<evidence type="ECO:0000256" key="7">
    <source>
        <dbReference type="ARBA" id="ARBA00023172"/>
    </source>
</evidence>
<evidence type="ECO:0000313" key="14">
    <source>
        <dbReference type="Proteomes" id="UP001302719"/>
    </source>
</evidence>
<comment type="subcellular location">
    <subcellularLocation>
        <location evidence="1 9">Cytoplasm</location>
    </subcellularLocation>
</comment>
<dbReference type="InterPro" id="IPR044068">
    <property type="entry name" value="CB"/>
</dbReference>
<evidence type="ECO:0000313" key="13">
    <source>
        <dbReference type="EMBL" id="WNM58628.1"/>
    </source>
</evidence>
<protein>
    <recommendedName>
        <fullName evidence="9">Tyrosine recombinase XerC</fullName>
    </recommendedName>
</protein>
<keyword evidence="7 9" id="KW-0233">DNA recombination</keyword>
<dbReference type="NCBIfam" id="NF040815">
    <property type="entry name" value="recomb_XerA_Arch"/>
    <property type="match status" value="1"/>
</dbReference>
<keyword evidence="5 9" id="KW-0229">DNA integration</keyword>
<dbReference type="GO" id="GO:0003677">
    <property type="term" value="F:DNA binding"/>
    <property type="evidence" value="ECO:0007669"/>
    <property type="project" value="UniProtKB-UniRule"/>
</dbReference>
<gene>
    <name evidence="9" type="primary">xerC</name>
    <name evidence="13" type="ORF">PP769_02350</name>
</gene>
<dbReference type="Gene3D" id="1.10.150.130">
    <property type="match status" value="1"/>
</dbReference>
<dbReference type="InterPro" id="IPR013762">
    <property type="entry name" value="Integrase-like_cat_sf"/>
</dbReference>
<dbReference type="SUPFAM" id="SSF56349">
    <property type="entry name" value="DNA breaking-rejoining enzymes"/>
    <property type="match status" value="1"/>
</dbReference>
<evidence type="ECO:0000256" key="9">
    <source>
        <dbReference type="HAMAP-Rule" id="MF_01808"/>
    </source>
</evidence>
<dbReference type="Proteomes" id="UP001302719">
    <property type="component" value="Chromosome"/>
</dbReference>
<dbReference type="GO" id="GO:0009037">
    <property type="term" value="F:tyrosine-based site-specific recombinase activity"/>
    <property type="evidence" value="ECO:0007669"/>
    <property type="project" value="UniProtKB-UniRule"/>
</dbReference>
<keyword evidence="4 9" id="KW-0159">Chromosome partition</keyword>
<evidence type="ECO:0000259" key="11">
    <source>
        <dbReference type="PROSITE" id="PS51898"/>
    </source>
</evidence>
<dbReference type="InterPro" id="IPR002104">
    <property type="entry name" value="Integrase_catalytic"/>
</dbReference>
<dbReference type="HAMAP" id="MF_01808">
    <property type="entry name" value="Recomb_XerC_XerD"/>
    <property type="match status" value="1"/>
</dbReference>
<feature type="active site" evidence="9">
    <location>
        <position position="272"/>
    </location>
</feature>
<dbReference type="NCBIfam" id="NF001399">
    <property type="entry name" value="PRK00283.1"/>
    <property type="match status" value="1"/>
</dbReference>
<dbReference type="InterPro" id="IPR050090">
    <property type="entry name" value="Tyrosine_recombinase_XerCD"/>
</dbReference>
<dbReference type="AlphaFoldDB" id="A0AA96GBA2"/>
<dbReference type="CDD" id="cd00798">
    <property type="entry name" value="INT_XerDC_C"/>
    <property type="match status" value="1"/>
</dbReference>
<evidence type="ECO:0000256" key="1">
    <source>
        <dbReference type="ARBA" id="ARBA00004496"/>
    </source>
</evidence>
<keyword evidence="14" id="KW-1185">Reference proteome</keyword>
<dbReference type="GO" id="GO:0005737">
    <property type="term" value="C:cytoplasm"/>
    <property type="evidence" value="ECO:0007669"/>
    <property type="project" value="UniProtKB-SubCell"/>
</dbReference>
<feature type="active site" evidence="9">
    <location>
        <position position="246"/>
    </location>
</feature>
<evidence type="ECO:0000256" key="6">
    <source>
        <dbReference type="ARBA" id="ARBA00023125"/>
    </source>
</evidence>
<comment type="similarity">
    <text evidence="9">Belongs to the 'phage' integrase family. XerC subfamily.</text>
</comment>
<reference evidence="13 14" key="1">
    <citation type="submission" date="2023-01" db="EMBL/GenBank/DDBJ databases">
        <title>Cultivation and genomic characterization of new, ubiquitous marine nitrite-oxidizing bacteria from the Nitrospirales.</title>
        <authorList>
            <person name="Mueller A.J."/>
            <person name="Daebeler A."/>
            <person name="Herbold C.W."/>
            <person name="Kirkegaard R.H."/>
            <person name="Daims H."/>
        </authorList>
    </citation>
    <scope>NUCLEOTIDE SEQUENCE [LARGE SCALE GENOMIC DNA]</scope>
    <source>
        <strain evidence="13 14">VA</strain>
    </source>
</reference>
<dbReference type="KEGG" id="nall:PP769_02350"/>
<dbReference type="PROSITE" id="PS51900">
    <property type="entry name" value="CB"/>
    <property type="match status" value="1"/>
</dbReference>
<dbReference type="Gene3D" id="1.10.443.10">
    <property type="entry name" value="Intergrase catalytic core"/>
    <property type="match status" value="1"/>
</dbReference>
<evidence type="ECO:0000256" key="8">
    <source>
        <dbReference type="ARBA" id="ARBA00023306"/>
    </source>
</evidence>
<dbReference type="InterPro" id="IPR011010">
    <property type="entry name" value="DNA_brk_join_enz"/>
</dbReference>
<keyword evidence="6 9" id="KW-0238">DNA-binding</keyword>
<dbReference type="PROSITE" id="PS51898">
    <property type="entry name" value="TYR_RECOMBINASE"/>
    <property type="match status" value="1"/>
</dbReference>
<comment type="subunit">
    <text evidence="9">Forms a cyclic heterotetrameric complex composed of two molecules of XerC and two molecules of XerD.</text>
</comment>
<proteinExistence type="inferred from homology"/>
<feature type="active site" evidence="9">
    <location>
        <position position="141"/>
    </location>
</feature>
<dbReference type="InterPro" id="IPR004107">
    <property type="entry name" value="Integrase_SAM-like_N"/>
</dbReference>
<evidence type="ECO:0000259" key="12">
    <source>
        <dbReference type="PROSITE" id="PS51900"/>
    </source>
</evidence>
<feature type="active site" evidence="9">
    <location>
        <position position="165"/>
    </location>
</feature>
<feature type="region of interest" description="Disordered" evidence="10">
    <location>
        <begin position="296"/>
        <end position="315"/>
    </location>
</feature>
<keyword evidence="2 9" id="KW-0963">Cytoplasm</keyword>
<evidence type="ECO:0000256" key="10">
    <source>
        <dbReference type="SAM" id="MobiDB-lite"/>
    </source>
</evidence>
<name>A0AA96GBA2_9BACT</name>